<proteinExistence type="predicted"/>
<feature type="chain" id="PRO_5046824367" evidence="2">
    <location>
        <begin position="30"/>
        <end position="663"/>
    </location>
</feature>
<evidence type="ECO:0000259" key="3">
    <source>
        <dbReference type="PROSITE" id="PS51272"/>
    </source>
</evidence>
<evidence type="ECO:0000313" key="5">
    <source>
        <dbReference type="Proteomes" id="UP001242313"/>
    </source>
</evidence>
<reference evidence="4 5" key="1">
    <citation type="submission" date="2023-07" db="EMBL/GenBank/DDBJ databases">
        <title>Genomic Encyclopedia of Type Strains, Phase IV (KMG-IV): sequencing the most valuable type-strain genomes for metagenomic binning, comparative biology and taxonomic classification.</title>
        <authorList>
            <person name="Goeker M."/>
        </authorList>
    </citation>
    <scope>NUCLEOTIDE SEQUENCE [LARGE SCALE GENOMIC DNA]</scope>
    <source>
        <strain evidence="4 5">DSM 19598</strain>
    </source>
</reference>
<keyword evidence="1 2" id="KW-0732">Signal</keyword>
<dbReference type="Proteomes" id="UP001242313">
    <property type="component" value="Unassembled WGS sequence"/>
</dbReference>
<feature type="domain" description="SLH" evidence="3">
    <location>
        <begin position="147"/>
        <end position="214"/>
    </location>
</feature>
<dbReference type="InterPro" id="IPR001119">
    <property type="entry name" value="SLH_dom"/>
</dbReference>
<dbReference type="InterPro" id="IPR002901">
    <property type="entry name" value="MGlyc_endo_b_GlcNAc-like_dom"/>
</dbReference>
<dbReference type="Pfam" id="PF01832">
    <property type="entry name" value="Glucosaminidase"/>
    <property type="match status" value="1"/>
</dbReference>
<sequence>MRKKFGILALTFGLSVSSLLSFQQPKAYAQDDLTGSTLETEMRAMIAKKVIYGYGEGVYKPNLHVSRGQFATFIARALKLPESSPVFSDVPLSSGLAYGINSAAAAGIITGFTPTIFKPNDQISREQAAAMIDRAFNYMQIPREEAVLNFSDASEINSKFKMAVAKNSRDGLIKGLSNEDGTYKFVPKKTATRQEAAAFIYRMLNKIEETQIPEEPGDAGAAGYKVATIQSNGDLVYSSKNYSNFAAAKTEATGNNQVVTVNEQIVEMNAGLVWSRPPLGQSLTYIYKDATLSSSVTYLPAGQEMKYIDATEDYVKVILAGRTVYVKHEEVSMVPLQLIEGRNYYSANAKGELVHTIFDPIKKSYVSYTMGLAPSFIVQGQNYYSWDGGQFMNTTGNVVGTAYQYFNYLPARTETAYTADELNRYIDFVLAEKEALFTSNPTGFARYKNATTVSKIKGLGTYLKEAEEKHNINALLILGMAMHESDFGMSKYAQERNNLFGIKAYDSNTNAAETFATPNEAIDALADRYLNKNYINPLGAHANGAAIGNKARGFNVKYASDPFWGQKIAGHMHRVDMFLGMKDRGTHAYQLGQTTGEGVNARINPGTESAIVYSNKNIGSPVAILGSVKHTDNYEWLKILSDAETQEEVYIRSDLIKNLPIVK</sequence>
<accession>A0ABU0FQT5</accession>
<comment type="caution">
    <text evidence="4">The sequence shown here is derived from an EMBL/GenBank/DDBJ whole genome shotgun (WGS) entry which is preliminary data.</text>
</comment>
<protein>
    <submittedName>
        <fullName evidence="4">Beta-N-acetylglucosaminidase</fullName>
    </submittedName>
</protein>
<dbReference type="Pfam" id="PF00395">
    <property type="entry name" value="SLH"/>
    <property type="match status" value="2"/>
</dbReference>
<dbReference type="SMART" id="SM00287">
    <property type="entry name" value="SH3b"/>
    <property type="match status" value="2"/>
</dbReference>
<dbReference type="SMART" id="SM00047">
    <property type="entry name" value="LYZ2"/>
    <property type="match status" value="1"/>
</dbReference>
<dbReference type="PANTHER" id="PTHR43308">
    <property type="entry name" value="OUTER MEMBRANE PROTEIN ALPHA-RELATED"/>
    <property type="match status" value="1"/>
</dbReference>
<keyword evidence="5" id="KW-1185">Reference proteome</keyword>
<dbReference type="InterPro" id="IPR003646">
    <property type="entry name" value="SH3-like_bac-type"/>
</dbReference>
<feature type="domain" description="SLH" evidence="3">
    <location>
        <begin position="25"/>
        <end position="82"/>
    </location>
</feature>
<evidence type="ECO:0000256" key="1">
    <source>
        <dbReference type="ARBA" id="ARBA00022729"/>
    </source>
</evidence>
<feature type="signal peptide" evidence="2">
    <location>
        <begin position="1"/>
        <end position="29"/>
    </location>
</feature>
<evidence type="ECO:0000313" key="4">
    <source>
        <dbReference type="EMBL" id="MDQ0412185.1"/>
    </source>
</evidence>
<dbReference type="InterPro" id="IPR051465">
    <property type="entry name" value="Cell_Envelope_Struct_Comp"/>
</dbReference>
<name>A0ABU0FQT5_9BACI</name>
<feature type="domain" description="SLH" evidence="3">
    <location>
        <begin position="83"/>
        <end position="146"/>
    </location>
</feature>
<dbReference type="PANTHER" id="PTHR43308:SF5">
    <property type="entry name" value="S-LAYER PROTEIN _ PEPTIDOGLYCAN ENDO-BETA-N-ACETYLGLUCOSAMINIDASE"/>
    <property type="match status" value="1"/>
</dbReference>
<gene>
    <name evidence="4" type="ORF">J2S25_000365</name>
</gene>
<dbReference type="Gene3D" id="1.10.530.10">
    <property type="match status" value="1"/>
</dbReference>
<dbReference type="RefSeq" id="WP_307191062.1">
    <property type="nucleotide sequence ID" value="NZ_JAUSUN010000002.1"/>
</dbReference>
<organism evidence="4 5">
    <name type="scientific">Mesobacillus stamsii</name>
    <dbReference type="NCBI Taxonomy" id="225347"/>
    <lineage>
        <taxon>Bacteria</taxon>
        <taxon>Bacillati</taxon>
        <taxon>Bacillota</taxon>
        <taxon>Bacilli</taxon>
        <taxon>Bacillales</taxon>
        <taxon>Bacillaceae</taxon>
        <taxon>Mesobacillus</taxon>
    </lineage>
</organism>
<dbReference type="PROSITE" id="PS51272">
    <property type="entry name" value="SLH"/>
    <property type="match status" value="3"/>
</dbReference>
<dbReference type="EMBL" id="JAUSUN010000002">
    <property type="protein sequence ID" value="MDQ0412185.1"/>
    <property type="molecule type" value="Genomic_DNA"/>
</dbReference>
<evidence type="ECO:0000256" key="2">
    <source>
        <dbReference type="SAM" id="SignalP"/>
    </source>
</evidence>